<dbReference type="InterPro" id="IPR010998">
    <property type="entry name" value="Integrase_recombinase_N"/>
</dbReference>
<evidence type="ECO:0000256" key="2">
    <source>
        <dbReference type="ARBA" id="ARBA00022908"/>
    </source>
</evidence>
<organism evidence="8 9">
    <name type="scientific">Pseudomonas guineae</name>
    <dbReference type="NCBI Taxonomy" id="425504"/>
    <lineage>
        <taxon>Bacteria</taxon>
        <taxon>Pseudomonadati</taxon>
        <taxon>Pseudomonadota</taxon>
        <taxon>Gammaproteobacteria</taxon>
        <taxon>Pseudomonadales</taxon>
        <taxon>Pseudomonadaceae</taxon>
        <taxon>Pseudomonas</taxon>
    </lineage>
</organism>
<dbReference type="RefSeq" id="WP_090242919.1">
    <property type="nucleotide sequence ID" value="NZ_FOQL01000003.1"/>
</dbReference>
<dbReference type="GO" id="GO:0015074">
    <property type="term" value="P:DNA integration"/>
    <property type="evidence" value="ECO:0007669"/>
    <property type="project" value="UniProtKB-KW"/>
</dbReference>
<dbReference type="EMBL" id="FOQL01000003">
    <property type="protein sequence ID" value="SFI71290.1"/>
    <property type="molecule type" value="Genomic_DNA"/>
</dbReference>
<evidence type="ECO:0000256" key="5">
    <source>
        <dbReference type="PROSITE-ProRule" id="PRU01248"/>
    </source>
</evidence>
<dbReference type="SUPFAM" id="SSF56349">
    <property type="entry name" value="DNA breaking-rejoining enzymes"/>
    <property type="match status" value="1"/>
</dbReference>
<dbReference type="InterPro" id="IPR053876">
    <property type="entry name" value="Phage_int_M"/>
</dbReference>
<dbReference type="PROSITE" id="PS51900">
    <property type="entry name" value="CB"/>
    <property type="match status" value="1"/>
</dbReference>
<dbReference type="Pfam" id="PF00589">
    <property type="entry name" value="Phage_integrase"/>
    <property type="match status" value="1"/>
</dbReference>
<dbReference type="PANTHER" id="PTHR30629:SF2">
    <property type="entry name" value="PROPHAGE INTEGRASE INTS-RELATED"/>
    <property type="match status" value="1"/>
</dbReference>
<dbReference type="PROSITE" id="PS51898">
    <property type="entry name" value="TYR_RECOMBINASE"/>
    <property type="match status" value="1"/>
</dbReference>
<dbReference type="OrthoDB" id="5391994at2"/>
<dbReference type="GO" id="GO:0003677">
    <property type="term" value="F:DNA binding"/>
    <property type="evidence" value="ECO:0007669"/>
    <property type="project" value="UniProtKB-UniRule"/>
</dbReference>
<evidence type="ECO:0000259" key="6">
    <source>
        <dbReference type="PROSITE" id="PS51898"/>
    </source>
</evidence>
<accession>A0A1I3KG23</accession>
<evidence type="ECO:0000256" key="3">
    <source>
        <dbReference type="ARBA" id="ARBA00023125"/>
    </source>
</evidence>
<dbReference type="STRING" id="425504.SAMN05216206_2810"/>
<dbReference type="Gene3D" id="1.10.443.10">
    <property type="entry name" value="Intergrase catalytic core"/>
    <property type="match status" value="1"/>
</dbReference>
<evidence type="ECO:0000256" key="4">
    <source>
        <dbReference type="ARBA" id="ARBA00023172"/>
    </source>
</evidence>
<dbReference type="InterPro" id="IPR022000">
    <property type="entry name" value="Min27-like_integrase_DNA_bind"/>
</dbReference>
<keyword evidence="4" id="KW-0233">DNA recombination</keyword>
<dbReference type="InterPro" id="IPR013762">
    <property type="entry name" value="Integrase-like_cat_sf"/>
</dbReference>
<name>A0A1I3KG23_9PSED</name>
<keyword evidence="3 5" id="KW-0238">DNA-binding</keyword>
<reference evidence="9" key="1">
    <citation type="submission" date="2016-10" db="EMBL/GenBank/DDBJ databases">
        <authorList>
            <person name="Varghese N."/>
            <person name="Submissions S."/>
        </authorList>
    </citation>
    <scope>NUCLEOTIDE SEQUENCE [LARGE SCALE GENOMIC DNA]</scope>
    <source>
        <strain evidence="9">LMG 24016</strain>
    </source>
</reference>
<gene>
    <name evidence="8" type="ORF">SAMN05216206_2810</name>
</gene>
<dbReference type="InterPro" id="IPR044068">
    <property type="entry name" value="CB"/>
</dbReference>
<feature type="domain" description="Tyr recombinase" evidence="6">
    <location>
        <begin position="182"/>
        <end position="373"/>
    </location>
</feature>
<dbReference type="CDD" id="cd01189">
    <property type="entry name" value="INT_ICEBs1_C_like"/>
    <property type="match status" value="1"/>
</dbReference>
<dbReference type="InterPro" id="IPR050808">
    <property type="entry name" value="Phage_Integrase"/>
</dbReference>
<dbReference type="Pfam" id="PF12167">
    <property type="entry name" value="Arm-DNA-bind_2"/>
    <property type="match status" value="1"/>
</dbReference>
<dbReference type="PANTHER" id="PTHR30629">
    <property type="entry name" value="PROPHAGE INTEGRASE"/>
    <property type="match status" value="1"/>
</dbReference>
<dbReference type="Pfam" id="PF22022">
    <property type="entry name" value="Phage_int_M"/>
    <property type="match status" value="1"/>
</dbReference>
<proteinExistence type="inferred from homology"/>
<dbReference type="Proteomes" id="UP000243606">
    <property type="component" value="Unassembled WGS sequence"/>
</dbReference>
<protein>
    <submittedName>
        <fullName evidence="8">Integrase</fullName>
    </submittedName>
</protein>
<dbReference type="InterPro" id="IPR011010">
    <property type="entry name" value="DNA_brk_join_enz"/>
</dbReference>
<evidence type="ECO:0000256" key="1">
    <source>
        <dbReference type="ARBA" id="ARBA00008857"/>
    </source>
</evidence>
<dbReference type="InterPro" id="IPR002104">
    <property type="entry name" value="Integrase_catalytic"/>
</dbReference>
<evidence type="ECO:0000259" key="7">
    <source>
        <dbReference type="PROSITE" id="PS51900"/>
    </source>
</evidence>
<dbReference type="GO" id="GO:0006310">
    <property type="term" value="P:DNA recombination"/>
    <property type="evidence" value="ECO:0007669"/>
    <property type="project" value="UniProtKB-KW"/>
</dbReference>
<comment type="similarity">
    <text evidence="1">Belongs to the 'phage' integrase family.</text>
</comment>
<feature type="domain" description="Core-binding (CB)" evidence="7">
    <location>
        <begin position="83"/>
        <end position="161"/>
    </location>
</feature>
<sequence>MARKPMEWPAGIEPVGDKLRIRFTWAGSRRCETLPYPQTPKGIAAAVAIRDQVAQLKKLNLLSEDKYAELFPNSSYAVASLKPTFTEYAQLWIDSRQIVDATRRNYCSILNNVWVPHLGSKRIDMISAADLRKVAAAISWASPSHRKNSTVLLASIFRSAVADELTGRNPAASIPRSKVPRRPVDPFTREEADRIIAWLYANLAGPLRMYAAYFEFAFYTGLRPCEQLALKRSEVKEVERRAHICRLVSDGNIEERIKTKYTREVLLNERALHALGVAKQLHDGEFVFAPVDGSGPYIRSENTPKHYFQLALAALKIRARRQYDARHTYATMCLMAGMNPAFIAGQLGHSVQMLLTTYAKWLSSASDWTELNKL</sequence>
<evidence type="ECO:0000313" key="8">
    <source>
        <dbReference type="EMBL" id="SFI71290.1"/>
    </source>
</evidence>
<dbReference type="Gene3D" id="1.10.150.130">
    <property type="match status" value="1"/>
</dbReference>
<keyword evidence="9" id="KW-1185">Reference proteome</keyword>
<evidence type="ECO:0000313" key="9">
    <source>
        <dbReference type="Proteomes" id="UP000243606"/>
    </source>
</evidence>
<keyword evidence="2" id="KW-0229">DNA integration</keyword>
<dbReference type="AlphaFoldDB" id="A0A1I3KG23"/>